<reference evidence="2" key="1">
    <citation type="journal article" date="2020" name="MBio">
        <title>Horizontal gene transfer to a defensive symbiont with a reduced genome amongst a multipartite beetle microbiome.</title>
        <authorList>
            <person name="Waterworth S.C."/>
            <person name="Florez L.V."/>
            <person name="Rees E.R."/>
            <person name="Hertweck C."/>
            <person name="Kaltenpoth M."/>
            <person name="Kwan J.C."/>
        </authorList>
    </citation>
    <scope>NUCLEOTIDE SEQUENCE [LARGE SCALE GENOMIC DNA]</scope>
</reference>
<accession>A0A7V8FYB5</accession>
<comment type="caution">
    <text evidence="1">The sequence shown here is derived from an EMBL/GenBank/DDBJ whole genome shotgun (WGS) entry which is preliminary data.</text>
</comment>
<evidence type="ECO:0008006" key="3">
    <source>
        <dbReference type="Google" id="ProtNLM"/>
    </source>
</evidence>
<gene>
    <name evidence="1" type="ORF">GAK35_01377</name>
</gene>
<proteinExistence type="predicted"/>
<protein>
    <recommendedName>
        <fullName evidence="3">CHAD domain-containing protein</fullName>
    </recommendedName>
</protein>
<organism evidence="1 2">
    <name type="scientific">Herbaspirillum frisingense</name>
    <dbReference type="NCBI Taxonomy" id="92645"/>
    <lineage>
        <taxon>Bacteria</taxon>
        <taxon>Pseudomonadati</taxon>
        <taxon>Pseudomonadota</taxon>
        <taxon>Betaproteobacteria</taxon>
        <taxon>Burkholderiales</taxon>
        <taxon>Oxalobacteraceae</taxon>
        <taxon>Herbaspirillum</taxon>
    </lineage>
</organism>
<dbReference type="Proteomes" id="UP000462435">
    <property type="component" value="Unassembled WGS sequence"/>
</dbReference>
<dbReference type="AlphaFoldDB" id="A0A7V8FYB5"/>
<sequence length="79" mass="8570">MERRRALLDSLVALKGAHEQATVVLSGIMIDAVRASKGSGAVPQVKAMRAYRKAIKTLKIQCLQVEMVLAELDKPGLPE</sequence>
<name>A0A7V8FYB5_9BURK</name>
<dbReference type="EMBL" id="WNDX01000031">
    <property type="protein sequence ID" value="KAF1045383.1"/>
    <property type="molecule type" value="Genomic_DNA"/>
</dbReference>
<evidence type="ECO:0000313" key="2">
    <source>
        <dbReference type="Proteomes" id="UP000462435"/>
    </source>
</evidence>
<evidence type="ECO:0000313" key="1">
    <source>
        <dbReference type="EMBL" id="KAF1045383.1"/>
    </source>
</evidence>